<sequence>MSFFYEDNSISSGDDAHYFDGTEEAQFSARTSPFFTNEVFWSREDMMNWVKNTAYSLGYVIVTQRSKQCKNGLTNKLVLMCDRGGKPSGSGSSKKTSSKKTDCPFKLVGKYSLEHHYWTIRVVCGRHNHHPTVNLEGHAYARRLSDDEFRLVEDLTWKGMPPHEILSTLKDRDENNLSTLATIYEAQKKIRLDARAGKTPMQFLMSLLQSNRYVYQPYTHPLKSAKAKASALKNKNPSRLGRTSFVDMEGTWRMEWDQLNDRSKIYALGHLPKNKTLGARQLTESMEGTLRQLAQKEQDMLENGTIHILGRDPITEVFGKEHGGRTKGVSTVLGVRVALGRLKGDRERHHVVDIEAIEEKVTKRVTVALQDKLDQQEKEIEALKAIVAHIPRTESPTCLGSSCVSDGFDNLECRRVAIGKVYPTRGATPDGSSMSAGYIKVQVDMVEDAFKAIPVPKATEKVHHLEDSVLEFIEWPREKSRHCVIDSPNNLTMPHHESLFSQFNYAMPNPD</sequence>
<dbReference type="PANTHER" id="PTHR31569:SF4">
    <property type="entry name" value="SWIM-TYPE DOMAIN-CONTAINING PROTEIN"/>
    <property type="match status" value="1"/>
</dbReference>
<evidence type="ECO:0000259" key="1">
    <source>
        <dbReference type="Pfam" id="PF26133"/>
    </source>
</evidence>
<dbReference type="EMBL" id="PKPP01015512">
    <property type="protein sequence ID" value="PWA38563.1"/>
    <property type="molecule type" value="Genomic_DNA"/>
</dbReference>
<proteinExistence type="predicted"/>
<evidence type="ECO:0000313" key="3">
    <source>
        <dbReference type="Proteomes" id="UP000245207"/>
    </source>
</evidence>
<protein>
    <recommendedName>
        <fullName evidence="1">DUF8039 domain-containing protein</fullName>
    </recommendedName>
</protein>
<organism evidence="2 3">
    <name type="scientific">Artemisia annua</name>
    <name type="common">Sweet wormwood</name>
    <dbReference type="NCBI Taxonomy" id="35608"/>
    <lineage>
        <taxon>Eukaryota</taxon>
        <taxon>Viridiplantae</taxon>
        <taxon>Streptophyta</taxon>
        <taxon>Embryophyta</taxon>
        <taxon>Tracheophyta</taxon>
        <taxon>Spermatophyta</taxon>
        <taxon>Magnoliopsida</taxon>
        <taxon>eudicotyledons</taxon>
        <taxon>Gunneridae</taxon>
        <taxon>Pentapetalae</taxon>
        <taxon>asterids</taxon>
        <taxon>campanulids</taxon>
        <taxon>Asterales</taxon>
        <taxon>Asteraceae</taxon>
        <taxon>Asteroideae</taxon>
        <taxon>Anthemideae</taxon>
        <taxon>Artemisiinae</taxon>
        <taxon>Artemisia</taxon>
    </lineage>
</organism>
<dbReference type="Pfam" id="PF26133">
    <property type="entry name" value="DUF8039"/>
    <property type="match status" value="1"/>
</dbReference>
<keyword evidence="3" id="KW-1185">Reference proteome</keyword>
<dbReference type="GO" id="GO:0010106">
    <property type="term" value="P:cellular response to iron ion starvation"/>
    <property type="evidence" value="ECO:0007669"/>
    <property type="project" value="InterPro"/>
</dbReference>
<dbReference type="Proteomes" id="UP000245207">
    <property type="component" value="Unassembled WGS sequence"/>
</dbReference>
<evidence type="ECO:0000313" key="2">
    <source>
        <dbReference type="EMBL" id="PWA38563.1"/>
    </source>
</evidence>
<dbReference type="InterPro" id="IPR014842">
    <property type="entry name" value="AFT"/>
</dbReference>
<dbReference type="STRING" id="35608.A0A2U1KPE9"/>
<dbReference type="InterPro" id="IPR052579">
    <property type="entry name" value="Zinc_finger_SWIM"/>
</dbReference>
<name>A0A2U1KPE9_ARTAN</name>
<feature type="domain" description="DUF8039" evidence="1">
    <location>
        <begin position="415"/>
        <end position="478"/>
    </location>
</feature>
<dbReference type="Pfam" id="PF08731">
    <property type="entry name" value="AFT"/>
    <property type="match status" value="1"/>
</dbReference>
<reference evidence="2 3" key="1">
    <citation type="journal article" date="2018" name="Mol. Plant">
        <title>The genome of Artemisia annua provides insight into the evolution of Asteraceae family and artemisinin biosynthesis.</title>
        <authorList>
            <person name="Shen Q."/>
            <person name="Zhang L."/>
            <person name="Liao Z."/>
            <person name="Wang S."/>
            <person name="Yan T."/>
            <person name="Shi P."/>
            <person name="Liu M."/>
            <person name="Fu X."/>
            <person name="Pan Q."/>
            <person name="Wang Y."/>
            <person name="Lv Z."/>
            <person name="Lu X."/>
            <person name="Zhang F."/>
            <person name="Jiang W."/>
            <person name="Ma Y."/>
            <person name="Chen M."/>
            <person name="Hao X."/>
            <person name="Li L."/>
            <person name="Tang Y."/>
            <person name="Lv G."/>
            <person name="Zhou Y."/>
            <person name="Sun X."/>
            <person name="Brodelius P.E."/>
            <person name="Rose J.K.C."/>
            <person name="Tang K."/>
        </authorList>
    </citation>
    <scope>NUCLEOTIDE SEQUENCE [LARGE SCALE GENOMIC DNA]</scope>
    <source>
        <strain evidence="3">cv. Huhao1</strain>
        <tissue evidence="2">Leaf</tissue>
    </source>
</reference>
<accession>A0A2U1KPE9</accession>
<dbReference type="InterPro" id="IPR058352">
    <property type="entry name" value="DUF8039"/>
</dbReference>
<dbReference type="GO" id="GO:0045944">
    <property type="term" value="P:positive regulation of transcription by RNA polymerase II"/>
    <property type="evidence" value="ECO:0007669"/>
    <property type="project" value="InterPro"/>
</dbReference>
<dbReference type="PANTHER" id="PTHR31569">
    <property type="entry name" value="SWIM-TYPE DOMAIN-CONTAINING PROTEIN"/>
    <property type="match status" value="1"/>
</dbReference>
<dbReference type="GO" id="GO:0000981">
    <property type="term" value="F:DNA-binding transcription factor activity, RNA polymerase II-specific"/>
    <property type="evidence" value="ECO:0007669"/>
    <property type="project" value="InterPro"/>
</dbReference>
<dbReference type="AlphaFoldDB" id="A0A2U1KPE9"/>
<gene>
    <name evidence="2" type="ORF">CTI12_AA580150</name>
</gene>
<comment type="caution">
    <text evidence="2">The sequence shown here is derived from an EMBL/GenBank/DDBJ whole genome shotgun (WGS) entry which is preliminary data.</text>
</comment>
<dbReference type="OrthoDB" id="1923014at2759"/>